<dbReference type="GO" id="GO:0004042">
    <property type="term" value="F:L-glutamate N-acetyltransferase activity"/>
    <property type="evidence" value="ECO:0007669"/>
    <property type="project" value="UniProtKB-UniRule"/>
</dbReference>
<feature type="binding site" evidence="10">
    <location>
        <position position="183"/>
    </location>
    <ligand>
        <name>substrate</name>
    </ligand>
</feature>
<comment type="subunit">
    <text evidence="2 10">Heterotetramer of two alpha and two beta chains.</text>
</comment>
<keyword evidence="12" id="KW-1185">Reference proteome</keyword>
<dbReference type="InterPro" id="IPR002813">
    <property type="entry name" value="Arg_biosynth_ArgJ"/>
</dbReference>
<keyword evidence="7 10" id="KW-0511">Multifunctional enzyme</keyword>
<dbReference type="PANTHER" id="PTHR23100:SF0">
    <property type="entry name" value="ARGININE BIOSYNTHESIS BIFUNCTIONAL PROTEIN ARGJ, MITOCHONDRIAL"/>
    <property type="match status" value="1"/>
</dbReference>
<feature type="binding site" evidence="10">
    <location>
        <position position="407"/>
    </location>
    <ligand>
        <name>substrate</name>
    </ligand>
</feature>
<feature type="binding site" evidence="10">
    <location>
        <position position="157"/>
    </location>
    <ligand>
        <name>substrate</name>
    </ligand>
</feature>
<comment type="function">
    <text evidence="10">Catalyzes two activities which are involved in the cyclic version of arginine biosynthesis: the synthesis of N-acetylglutamate from glutamate and acetyl-CoA as the acetyl donor, and of ornithine by transacetylation between N(2)-acetylornithine and glutamate.</text>
</comment>
<feature type="binding site" evidence="10">
    <location>
        <position position="280"/>
    </location>
    <ligand>
        <name>substrate</name>
    </ligand>
</feature>
<comment type="pathway">
    <text evidence="10">Amino-acid biosynthesis; L-arginine biosynthesis; L-ornithine and N-acetyl-L-glutamate from L-glutamate and N(2)-acetyl-L-ornithine (cyclic): step 1/1.</text>
</comment>
<keyword evidence="6 10" id="KW-0068">Autocatalytic cleavage</keyword>
<organism evidence="11 12">
    <name type="scientific">Pelotomaculum schinkii</name>
    <dbReference type="NCBI Taxonomy" id="78350"/>
    <lineage>
        <taxon>Bacteria</taxon>
        <taxon>Bacillati</taxon>
        <taxon>Bacillota</taxon>
        <taxon>Clostridia</taxon>
        <taxon>Eubacteriales</taxon>
        <taxon>Desulfotomaculaceae</taxon>
        <taxon>Pelotomaculum</taxon>
    </lineage>
</organism>
<name>A0A4Y7RGW3_9FIRM</name>
<evidence type="ECO:0000256" key="5">
    <source>
        <dbReference type="ARBA" id="ARBA00022679"/>
    </source>
</evidence>
<evidence type="ECO:0000313" key="12">
    <source>
        <dbReference type="Proteomes" id="UP000298324"/>
    </source>
</evidence>
<evidence type="ECO:0000256" key="4">
    <source>
        <dbReference type="ARBA" id="ARBA00022605"/>
    </source>
</evidence>
<evidence type="ECO:0000256" key="9">
    <source>
        <dbReference type="ARBA" id="ARBA00049439"/>
    </source>
</evidence>
<feature type="binding site" evidence="10">
    <location>
        <position position="402"/>
    </location>
    <ligand>
        <name>substrate</name>
    </ligand>
</feature>
<dbReference type="HAMAP" id="MF_01106">
    <property type="entry name" value="ArgJ"/>
    <property type="match status" value="1"/>
</dbReference>
<proteinExistence type="inferred from homology"/>
<dbReference type="FunFam" id="3.60.70.12:FF:000001">
    <property type="entry name" value="Arginine biosynthesis bifunctional protein ArgJ, chloroplastic"/>
    <property type="match status" value="1"/>
</dbReference>
<keyword evidence="10" id="KW-0963">Cytoplasm</keyword>
<comment type="catalytic activity">
    <reaction evidence="10">
        <text>L-glutamate + acetyl-CoA = N-acetyl-L-glutamate + CoA + H(+)</text>
        <dbReference type="Rhea" id="RHEA:24292"/>
        <dbReference type="ChEBI" id="CHEBI:15378"/>
        <dbReference type="ChEBI" id="CHEBI:29985"/>
        <dbReference type="ChEBI" id="CHEBI:44337"/>
        <dbReference type="ChEBI" id="CHEBI:57287"/>
        <dbReference type="ChEBI" id="CHEBI:57288"/>
        <dbReference type="EC" id="2.3.1.1"/>
    </reaction>
</comment>
<comment type="subcellular location">
    <subcellularLocation>
        <location evidence="10">Cytoplasm</location>
    </subcellularLocation>
</comment>
<keyword evidence="5 10" id="KW-0808">Transferase</keyword>
<dbReference type="EMBL" id="QFGA01000001">
    <property type="protein sequence ID" value="TEB07999.1"/>
    <property type="molecule type" value="Genomic_DNA"/>
</dbReference>
<evidence type="ECO:0000256" key="1">
    <source>
        <dbReference type="ARBA" id="ARBA00006774"/>
    </source>
</evidence>
<dbReference type="CDD" id="cd02152">
    <property type="entry name" value="OAT"/>
    <property type="match status" value="1"/>
</dbReference>
<evidence type="ECO:0000256" key="8">
    <source>
        <dbReference type="ARBA" id="ARBA00023315"/>
    </source>
</evidence>
<feature type="site" description="Cleavage; by autolysis" evidence="10">
    <location>
        <begin position="193"/>
        <end position="194"/>
    </location>
</feature>
<dbReference type="GO" id="GO:0006526">
    <property type="term" value="P:L-arginine biosynthetic process"/>
    <property type="evidence" value="ECO:0007669"/>
    <property type="project" value="UniProtKB-UniRule"/>
</dbReference>
<feature type="chain" id="PRO_5023264489" description="Arginine biosynthesis bifunctional protein ArgJ alpha chain" evidence="10">
    <location>
        <begin position="1"/>
        <end position="193"/>
    </location>
</feature>
<dbReference type="UniPathway" id="UPA00068">
    <property type="reaction ID" value="UER00106"/>
</dbReference>
<evidence type="ECO:0000256" key="10">
    <source>
        <dbReference type="HAMAP-Rule" id="MF_01106"/>
    </source>
</evidence>
<dbReference type="GO" id="GO:0006592">
    <property type="term" value="P:ornithine biosynthetic process"/>
    <property type="evidence" value="ECO:0007669"/>
    <property type="project" value="TreeGrafter"/>
</dbReference>
<comment type="pathway">
    <text evidence="10">Amino-acid biosynthesis; L-arginine biosynthesis; N(2)-acetyl-L-ornithine from L-glutamate: step 1/4.</text>
</comment>
<evidence type="ECO:0000313" key="11">
    <source>
        <dbReference type="EMBL" id="TEB07999.1"/>
    </source>
</evidence>
<dbReference type="InterPro" id="IPR016117">
    <property type="entry name" value="ArgJ-like_dom_sf"/>
</dbReference>
<evidence type="ECO:0000256" key="2">
    <source>
        <dbReference type="ARBA" id="ARBA00011475"/>
    </source>
</evidence>
<evidence type="ECO:0000256" key="3">
    <source>
        <dbReference type="ARBA" id="ARBA00022571"/>
    </source>
</evidence>
<accession>A0A4Y7RGW3</accession>
<keyword evidence="3 10" id="KW-0055">Arginine biosynthesis</keyword>
<dbReference type="NCBIfam" id="TIGR00120">
    <property type="entry name" value="ArgJ"/>
    <property type="match status" value="1"/>
</dbReference>
<dbReference type="AlphaFoldDB" id="A0A4Y7RGW3"/>
<sequence length="407" mass="42262">MEIKESKFDWVPGGVTAASGFSAGTAFAAIKQVDKRDVAVVHSVVPAAAAGVFTLNKVKAAPVLVTMRNLSTGTAQAVVVNSGNANACNGEQGLRDAQAMAAVTAEVLGIPAEAVLVASTGVIGRKMPMGKILPGIRAAAGQVAPENGPLAAQAIMTTDTFPKEAAVRLELGGKQVTIGAMAKGSGMIHPNMATMLCFITTDAAVAPACLKQALKYAADRSFNLVTVDGDTSTNDMAVILANGRAGNGVIREEDSDYVNFREALTEVCASLARDIARDGEGATKLIIVEVLGAATEKDARQAAKAVAGSSLVKAAVFGRDANWGRIICAAGYSGADFDPEKVDIFLGDEQVARDGGSIDFSEERALEILKKDTVKITLNLNSGDCRATAWGCDLSYDYIKINADYRT</sequence>
<dbReference type="Proteomes" id="UP000298324">
    <property type="component" value="Unassembled WGS sequence"/>
</dbReference>
<dbReference type="InterPro" id="IPR042195">
    <property type="entry name" value="ArgJ_beta_C"/>
</dbReference>
<dbReference type="NCBIfam" id="NF003802">
    <property type="entry name" value="PRK05388.1"/>
    <property type="match status" value="1"/>
</dbReference>
<dbReference type="Pfam" id="PF01960">
    <property type="entry name" value="ArgJ"/>
    <property type="match status" value="1"/>
</dbReference>
<comment type="caution">
    <text evidence="11">The sequence shown here is derived from an EMBL/GenBank/DDBJ whole genome shotgun (WGS) entry which is preliminary data.</text>
</comment>
<dbReference type="EC" id="2.3.1.35" evidence="10"/>
<dbReference type="Gene3D" id="3.10.20.340">
    <property type="entry name" value="ArgJ beta chain, C-terminal domain"/>
    <property type="match status" value="1"/>
</dbReference>
<dbReference type="FunFam" id="3.10.20.340:FF:000001">
    <property type="entry name" value="Arginine biosynthesis bifunctional protein ArgJ, chloroplastic"/>
    <property type="match status" value="1"/>
</dbReference>
<evidence type="ECO:0000256" key="7">
    <source>
        <dbReference type="ARBA" id="ARBA00023268"/>
    </source>
</evidence>
<protein>
    <recommendedName>
        <fullName evidence="10">Arginine biosynthesis bifunctional protein ArgJ</fullName>
    </recommendedName>
    <domain>
        <recommendedName>
            <fullName evidence="10">Glutamate N-acetyltransferase</fullName>
            <ecNumber evidence="10">2.3.1.35</ecNumber>
        </recommendedName>
        <alternativeName>
            <fullName evidence="10">Ornithine acetyltransferase</fullName>
            <shortName evidence="10">OATase</shortName>
        </alternativeName>
        <alternativeName>
            <fullName evidence="10">Ornithine transacetylase</fullName>
        </alternativeName>
    </domain>
    <domain>
        <recommendedName>
            <fullName evidence="10">Amino-acid acetyltransferase</fullName>
            <ecNumber evidence="10">2.3.1.1</ecNumber>
        </recommendedName>
        <alternativeName>
            <fullName evidence="10">N-acetylglutamate synthase</fullName>
            <shortName evidence="10">AGSase</shortName>
        </alternativeName>
    </domain>
    <component>
        <recommendedName>
            <fullName evidence="10">Arginine biosynthesis bifunctional protein ArgJ alpha chain</fullName>
        </recommendedName>
    </component>
    <component>
        <recommendedName>
            <fullName evidence="10">Arginine biosynthesis bifunctional protein ArgJ beta chain</fullName>
        </recommendedName>
    </component>
</protein>
<feature type="binding site" evidence="10">
    <location>
        <position position="194"/>
    </location>
    <ligand>
        <name>substrate</name>
    </ligand>
</feature>
<keyword evidence="8 10" id="KW-0012">Acyltransferase</keyword>
<reference evidence="11 12" key="1">
    <citation type="journal article" date="2018" name="Environ. Microbiol.">
        <title>Novel energy conservation strategies and behaviour of Pelotomaculum schinkii driving syntrophic propionate catabolism.</title>
        <authorList>
            <person name="Hidalgo-Ahumada C.A.P."/>
            <person name="Nobu M.K."/>
            <person name="Narihiro T."/>
            <person name="Tamaki H."/>
            <person name="Liu W.T."/>
            <person name="Kamagata Y."/>
            <person name="Stams A.J.M."/>
            <person name="Imachi H."/>
            <person name="Sousa D.Z."/>
        </authorList>
    </citation>
    <scope>NUCLEOTIDE SEQUENCE [LARGE SCALE GENOMIC DNA]</scope>
    <source>
        <strain evidence="11 12">HH</strain>
    </source>
</reference>
<feature type="site" description="Involved in the stabilization of negative charge on the oxyanion by the formation of the oxyanion hole" evidence="10">
    <location>
        <position position="121"/>
    </location>
</feature>
<dbReference type="SUPFAM" id="SSF56266">
    <property type="entry name" value="DmpA/ArgJ-like"/>
    <property type="match status" value="1"/>
</dbReference>
<feature type="site" description="Involved in the stabilization of negative charge on the oxyanion by the formation of the oxyanion hole" evidence="10">
    <location>
        <position position="120"/>
    </location>
</feature>
<feature type="chain" id="PRO_5023264490" description="Arginine biosynthesis bifunctional protein ArgJ beta chain" evidence="10">
    <location>
        <begin position="194"/>
        <end position="407"/>
    </location>
</feature>
<dbReference type="Gene3D" id="3.60.70.12">
    <property type="entry name" value="L-amino peptidase D-ALA esterase/amidase"/>
    <property type="match status" value="1"/>
</dbReference>
<dbReference type="EC" id="2.3.1.1" evidence="10"/>
<dbReference type="GO" id="GO:0004358">
    <property type="term" value="F:L-glutamate N-acetyltransferase activity, acting on acetyl-L-ornithine as donor"/>
    <property type="evidence" value="ECO:0007669"/>
    <property type="project" value="UniProtKB-UniRule"/>
</dbReference>
<evidence type="ECO:0000256" key="6">
    <source>
        <dbReference type="ARBA" id="ARBA00022813"/>
    </source>
</evidence>
<dbReference type="GO" id="GO:0005737">
    <property type="term" value="C:cytoplasm"/>
    <property type="evidence" value="ECO:0007669"/>
    <property type="project" value="UniProtKB-SubCell"/>
</dbReference>
<gene>
    <name evidence="10 11" type="primary">argJ</name>
    <name evidence="11" type="ORF">Psch_01554</name>
</gene>
<comment type="similarity">
    <text evidence="1 10">Belongs to the ArgJ family.</text>
</comment>
<dbReference type="PANTHER" id="PTHR23100">
    <property type="entry name" value="ARGININE BIOSYNTHESIS BIFUNCTIONAL PROTEIN ARGJ"/>
    <property type="match status" value="1"/>
</dbReference>
<keyword evidence="4 10" id="KW-0028">Amino-acid biosynthesis</keyword>
<comment type="catalytic activity">
    <reaction evidence="9 10">
        <text>N(2)-acetyl-L-ornithine + L-glutamate = N-acetyl-L-glutamate + L-ornithine</text>
        <dbReference type="Rhea" id="RHEA:15349"/>
        <dbReference type="ChEBI" id="CHEBI:29985"/>
        <dbReference type="ChEBI" id="CHEBI:44337"/>
        <dbReference type="ChEBI" id="CHEBI:46911"/>
        <dbReference type="ChEBI" id="CHEBI:57805"/>
        <dbReference type="EC" id="2.3.1.35"/>
    </reaction>
</comment>
<feature type="active site" description="Nucleophile" evidence="10">
    <location>
        <position position="194"/>
    </location>
</feature>